<dbReference type="Proteomes" id="UP000027341">
    <property type="component" value="Unassembled WGS sequence"/>
</dbReference>
<dbReference type="AlphaFoldDB" id="A0A066ZXR9"/>
<dbReference type="InterPro" id="IPR015421">
    <property type="entry name" value="PyrdxlP-dep_Trfase_major"/>
</dbReference>
<evidence type="ECO:0000256" key="4">
    <source>
        <dbReference type="ARBA" id="ARBA00011738"/>
    </source>
</evidence>
<dbReference type="Pfam" id="PF00155">
    <property type="entry name" value="Aminotran_1_2"/>
    <property type="match status" value="1"/>
</dbReference>
<dbReference type="GO" id="GO:0030170">
    <property type="term" value="F:pyridoxal phosphate binding"/>
    <property type="evidence" value="ECO:0007669"/>
    <property type="project" value="InterPro"/>
</dbReference>
<evidence type="ECO:0000256" key="7">
    <source>
        <dbReference type="ARBA" id="ARBA00022898"/>
    </source>
</evidence>
<evidence type="ECO:0000256" key="2">
    <source>
        <dbReference type="ARBA" id="ARBA00005011"/>
    </source>
</evidence>
<comment type="subunit">
    <text evidence="4 9">Homodimer.</text>
</comment>
<accession>A0A066ZXR9</accession>
<evidence type="ECO:0000313" key="11">
    <source>
        <dbReference type="EMBL" id="KDN95136.1"/>
    </source>
</evidence>
<comment type="cofactor">
    <cofactor evidence="1 9">
        <name>pyridoxal 5'-phosphate</name>
        <dbReference type="ChEBI" id="CHEBI:597326"/>
    </cofactor>
</comment>
<keyword evidence="9" id="KW-0028">Amino-acid biosynthesis</keyword>
<comment type="similarity">
    <text evidence="3 9">Belongs to the class-II pyridoxal-phosphate-dependent aminotransferase family. Histidinol-phosphate aminotransferase subfamily.</text>
</comment>
<evidence type="ECO:0000256" key="6">
    <source>
        <dbReference type="ARBA" id="ARBA00022679"/>
    </source>
</evidence>
<dbReference type="HAMAP" id="MF_01023">
    <property type="entry name" value="HisC_aminotrans_2"/>
    <property type="match status" value="1"/>
</dbReference>
<dbReference type="InterPro" id="IPR015422">
    <property type="entry name" value="PyrdxlP-dep_Trfase_small"/>
</dbReference>
<evidence type="ECO:0000256" key="1">
    <source>
        <dbReference type="ARBA" id="ARBA00001933"/>
    </source>
</evidence>
<comment type="pathway">
    <text evidence="2 9">Amino-acid biosynthesis; L-histidine biosynthesis; L-histidine from 5-phospho-alpha-D-ribose 1-diphosphate: step 7/9.</text>
</comment>
<dbReference type="STRING" id="28885.EI16_02170"/>
<dbReference type="UniPathway" id="UPA00031">
    <property type="reaction ID" value="UER00012"/>
</dbReference>
<keyword evidence="7 9" id="KW-0663">Pyridoxal phosphate</keyword>
<dbReference type="GO" id="GO:0000105">
    <property type="term" value="P:L-histidine biosynthetic process"/>
    <property type="evidence" value="ECO:0007669"/>
    <property type="project" value="UniProtKB-UniRule"/>
</dbReference>
<dbReference type="InterPro" id="IPR005861">
    <property type="entry name" value="HisP_aminotrans"/>
</dbReference>
<dbReference type="InterPro" id="IPR004839">
    <property type="entry name" value="Aminotransferase_I/II_large"/>
</dbReference>
<sequence>MTKLFEKLLQPQITGIQTYVPGKPISELQREYNLSRVSKLASNENPLGASPKVLQAIRDQLADIGRYPDGSAYYLTHEMAKFLNREPEEVAFGNGSNEMLELVARIFAGPGDEIVYSQYAFAIYAISAQIVGAKGVEVPAKGWGHDLPAILKAITPKTKVVYLANPNNPTGTMFTKDEWEAFISKVPSDVIVVLDEAYFEYVNDTDYANGLEYIDDYPNLLVSRTFSKAYGLASLRLGYLVGHKELIGYINKLRAPFNVNHYAQVAAVAAIKDQNFVKKTVDYNLSGMAQFLAVFDKLNIDYIPSYGNFVCASFGDKTNEVNQELLKKGVITRPLAGYAMPEYLRISIGSSTENQHFISVITSLMK</sequence>
<dbReference type="PANTHER" id="PTHR43643:SF3">
    <property type="entry name" value="HISTIDINOL-PHOSPHATE AMINOTRANSFERASE"/>
    <property type="match status" value="1"/>
</dbReference>
<dbReference type="SUPFAM" id="SSF53383">
    <property type="entry name" value="PLP-dependent transferases"/>
    <property type="match status" value="1"/>
</dbReference>
<reference evidence="11 12" key="1">
    <citation type="submission" date="2014-04" db="EMBL/GenBank/DDBJ databases">
        <title>Draft genome sequence of Hydrogenovibrio marinus MH-110, a model organism for aerobic H2 metabolism.</title>
        <authorList>
            <person name="Cha H.J."/>
            <person name="Jo B.H."/>
            <person name="Hwang B.H."/>
        </authorList>
    </citation>
    <scope>NUCLEOTIDE SEQUENCE [LARGE SCALE GENOMIC DNA]</scope>
    <source>
        <strain evidence="11 12">MH-110</strain>
    </source>
</reference>
<dbReference type="InterPro" id="IPR001917">
    <property type="entry name" value="Aminotrans_II_pyridoxalP_BS"/>
</dbReference>
<gene>
    <name evidence="9" type="primary">hisC</name>
    <name evidence="11" type="ORF">EI16_02170</name>
</gene>
<dbReference type="PANTHER" id="PTHR43643">
    <property type="entry name" value="HISTIDINOL-PHOSPHATE AMINOTRANSFERASE 2"/>
    <property type="match status" value="1"/>
</dbReference>
<evidence type="ECO:0000256" key="9">
    <source>
        <dbReference type="HAMAP-Rule" id="MF_01023"/>
    </source>
</evidence>
<dbReference type="Gene3D" id="3.40.640.10">
    <property type="entry name" value="Type I PLP-dependent aspartate aminotransferase-like (Major domain)"/>
    <property type="match status" value="1"/>
</dbReference>
<dbReference type="CDD" id="cd00609">
    <property type="entry name" value="AAT_like"/>
    <property type="match status" value="1"/>
</dbReference>
<comment type="caution">
    <text evidence="11">The sequence shown here is derived from an EMBL/GenBank/DDBJ whole genome shotgun (WGS) entry which is preliminary data.</text>
</comment>
<keyword evidence="6 9" id="KW-0808">Transferase</keyword>
<dbReference type="EMBL" id="JMIU01000001">
    <property type="protein sequence ID" value="KDN95136.1"/>
    <property type="molecule type" value="Genomic_DNA"/>
</dbReference>
<proteinExistence type="inferred from homology"/>
<evidence type="ECO:0000313" key="12">
    <source>
        <dbReference type="Proteomes" id="UP000027341"/>
    </source>
</evidence>
<dbReference type="RefSeq" id="WP_029908945.1">
    <property type="nucleotide sequence ID" value="NZ_AP020335.1"/>
</dbReference>
<dbReference type="PROSITE" id="PS00599">
    <property type="entry name" value="AA_TRANSFER_CLASS_2"/>
    <property type="match status" value="1"/>
</dbReference>
<evidence type="ECO:0000256" key="8">
    <source>
        <dbReference type="ARBA" id="ARBA00047481"/>
    </source>
</evidence>
<dbReference type="InterPro" id="IPR015424">
    <property type="entry name" value="PyrdxlP-dep_Trfase"/>
</dbReference>
<dbReference type="Gene3D" id="3.90.1150.10">
    <property type="entry name" value="Aspartate Aminotransferase, domain 1"/>
    <property type="match status" value="1"/>
</dbReference>
<evidence type="ECO:0000256" key="3">
    <source>
        <dbReference type="ARBA" id="ARBA00007970"/>
    </source>
</evidence>
<protein>
    <recommendedName>
        <fullName evidence="9">Histidinol-phosphate aminotransferase</fullName>
        <ecNumber evidence="9">2.6.1.9</ecNumber>
    </recommendedName>
    <alternativeName>
        <fullName evidence="9">Imidazole acetol-phosphate transaminase</fullName>
    </alternativeName>
</protein>
<dbReference type="GO" id="GO:0004400">
    <property type="term" value="F:histidinol-phosphate transaminase activity"/>
    <property type="evidence" value="ECO:0007669"/>
    <property type="project" value="UniProtKB-UniRule"/>
</dbReference>
<dbReference type="EC" id="2.6.1.9" evidence="9"/>
<keyword evidence="9" id="KW-0368">Histidine biosynthesis</keyword>
<feature type="domain" description="Aminotransferase class I/classII large" evidence="10">
    <location>
        <begin position="37"/>
        <end position="361"/>
    </location>
</feature>
<evidence type="ECO:0000256" key="5">
    <source>
        <dbReference type="ARBA" id="ARBA00022576"/>
    </source>
</evidence>
<evidence type="ECO:0000259" key="10">
    <source>
        <dbReference type="Pfam" id="PF00155"/>
    </source>
</evidence>
<comment type="catalytic activity">
    <reaction evidence="8 9">
        <text>L-histidinol phosphate + 2-oxoglutarate = 3-(imidazol-4-yl)-2-oxopropyl phosphate + L-glutamate</text>
        <dbReference type="Rhea" id="RHEA:23744"/>
        <dbReference type="ChEBI" id="CHEBI:16810"/>
        <dbReference type="ChEBI" id="CHEBI:29985"/>
        <dbReference type="ChEBI" id="CHEBI:57766"/>
        <dbReference type="ChEBI" id="CHEBI:57980"/>
        <dbReference type="EC" id="2.6.1.9"/>
    </reaction>
</comment>
<dbReference type="NCBIfam" id="TIGR01141">
    <property type="entry name" value="hisC"/>
    <property type="match status" value="1"/>
</dbReference>
<keyword evidence="12" id="KW-1185">Reference proteome</keyword>
<name>A0A066ZXR9_HYDMR</name>
<organism evidence="11 12">
    <name type="scientific">Hydrogenovibrio marinus</name>
    <dbReference type="NCBI Taxonomy" id="28885"/>
    <lineage>
        <taxon>Bacteria</taxon>
        <taxon>Pseudomonadati</taxon>
        <taxon>Pseudomonadota</taxon>
        <taxon>Gammaproteobacteria</taxon>
        <taxon>Thiotrichales</taxon>
        <taxon>Piscirickettsiaceae</taxon>
        <taxon>Hydrogenovibrio</taxon>
    </lineage>
</organism>
<keyword evidence="5 9" id="KW-0032">Aminotransferase</keyword>
<feature type="modified residue" description="N6-(pyridoxal phosphate)lysine" evidence="9">
    <location>
        <position position="228"/>
    </location>
</feature>
<dbReference type="InterPro" id="IPR050106">
    <property type="entry name" value="HistidinolP_aminotransfase"/>
</dbReference>